<evidence type="ECO:0000256" key="9">
    <source>
        <dbReference type="ARBA" id="ARBA00023002"/>
    </source>
</evidence>
<dbReference type="Gene3D" id="2.20.25.90">
    <property type="entry name" value="ADC-like domains"/>
    <property type="match status" value="1"/>
</dbReference>
<dbReference type="InterPro" id="IPR017896">
    <property type="entry name" value="4Fe4S_Fe-S-bd"/>
</dbReference>
<dbReference type="PANTHER" id="PTHR43105:SF9">
    <property type="entry name" value="NADPH-FE(3+) OXIDOREDUCTASE SUBUNIT ALPHA"/>
    <property type="match status" value="1"/>
</dbReference>
<dbReference type="GO" id="GO:0051537">
    <property type="term" value="F:2 iron, 2 sulfur cluster binding"/>
    <property type="evidence" value="ECO:0007669"/>
    <property type="project" value="UniProtKB-KW"/>
</dbReference>
<keyword evidence="12" id="KW-0520">NAD</keyword>
<dbReference type="GO" id="GO:0042773">
    <property type="term" value="P:ATP synthesis coupled electron transport"/>
    <property type="evidence" value="ECO:0007669"/>
    <property type="project" value="InterPro"/>
</dbReference>
<dbReference type="GO" id="GO:0008137">
    <property type="term" value="F:NADH dehydrogenase (ubiquinone) activity"/>
    <property type="evidence" value="ECO:0007669"/>
    <property type="project" value="InterPro"/>
</dbReference>
<dbReference type="Proteomes" id="UP000057158">
    <property type="component" value="Chromosome"/>
</dbReference>
<accession>A0A0M3QGP1</accession>
<dbReference type="GO" id="GO:0046872">
    <property type="term" value="F:metal ion binding"/>
    <property type="evidence" value="ECO:0007669"/>
    <property type="project" value="UniProtKB-KW"/>
</dbReference>
<dbReference type="InterPro" id="IPR036010">
    <property type="entry name" value="2Fe-2S_ferredoxin-like_sf"/>
</dbReference>
<dbReference type="Gene3D" id="3.10.20.740">
    <property type="match status" value="1"/>
</dbReference>
<comment type="similarity">
    <text evidence="3">Belongs to the complex I 75 kDa subunit family.</text>
</comment>
<evidence type="ECO:0000313" key="19">
    <source>
        <dbReference type="EMBL" id="ALC18143.1"/>
    </source>
</evidence>
<dbReference type="OrthoDB" id="9816402at2"/>
<dbReference type="PIRSF" id="PIRSF036643">
    <property type="entry name" value="FDH_alpha"/>
    <property type="match status" value="1"/>
</dbReference>
<dbReference type="SMART" id="SM00926">
    <property type="entry name" value="Molybdop_Fe4S4"/>
    <property type="match status" value="1"/>
</dbReference>
<keyword evidence="9" id="KW-0560">Oxidoreductase</keyword>
<dbReference type="GO" id="GO:0043546">
    <property type="term" value="F:molybdopterin cofactor binding"/>
    <property type="evidence" value="ECO:0007669"/>
    <property type="project" value="InterPro"/>
</dbReference>
<keyword evidence="10" id="KW-0408">Iron</keyword>
<dbReference type="InterPro" id="IPR019574">
    <property type="entry name" value="NADH_UbQ_OxRdtase_Gsu_4Fe4S-bd"/>
</dbReference>
<dbReference type="InterPro" id="IPR054351">
    <property type="entry name" value="NADH_UbQ_OxRdtase_ferredoxin"/>
</dbReference>
<dbReference type="InterPro" id="IPR027467">
    <property type="entry name" value="MopterinOxRdtase_cofactor_BS"/>
</dbReference>
<evidence type="ECO:0000256" key="11">
    <source>
        <dbReference type="ARBA" id="ARBA00023014"/>
    </source>
</evidence>
<dbReference type="SUPFAM" id="SSF54292">
    <property type="entry name" value="2Fe-2S ferredoxin-like"/>
    <property type="match status" value="1"/>
</dbReference>
<dbReference type="InterPro" id="IPR050123">
    <property type="entry name" value="Prok_molybdopt-oxidoreductase"/>
</dbReference>
<dbReference type="FunFam" id="3.10.20.740:FF:000004">
    <property type="entry name" value="NADH-quinone oxidoreductase"/>
    <property type="match status" value="1"/>
</dbReference>
<evidence type="ECO:0000256" key="14">
    <source>
        <dbReference type="ARBA" id="ARBA00034078"/>
    </source>
</evidence>
<dbReference type="RefSeq" id="WP_053552088.1">
    <property type="nucleotide sequence ID" value="NZ_CP010802.1"/>
</dbReference>
<dbReference type="SUPFAM" id="SSF50692">
    <property type="entry name" value="ADC-like"/>
    <property type="match status" value="1"/>
</dbReference>
<evidence type="ECO:0000256" key="6">
    <source>
        <dbReference type="ARBA" id="ARBA00022723"/>
    </source>
</evidence>
<dbReference type="Pfam" id="PF01568">
    <property type="entry name" value="Molydop_binding"/>
    <property type="match status" value="1"/>
</dbReference>
<protein>
    <submittedName>
        <fullName evidence="19">Putative molybdopterin-dependent oxidoreductase</fullName>
    </submittedName>
</protein>
<comment type="cofactor">
    <cofactor evidence="14">
        <name>[2Fe-2S] cluster</name>
        <dbReference type="ChEBI" id="CHEBI:190135"/>
    </cofactor>
</comment>
<dbReference type="InterPro" id="IPR009010">
    <property type="entry name" value="Asp_de-COase-like_dom_sf"/>
</dbReference>
<evidence type="ECO:0000259" key="18">
    <source>
        <dbReference type="PROSITE" id="PS51839"/>
    </source>
</evidence>
<gene>
    <name evidence="19" type="ORF">DSOUD_3426</name>
</gene>
<dbReference type="SUPFAM" id="SSF53706">
    <property type="entry name" value="Formate dehydrogenase/DMSO reductase, domains 1-3"/>
    <property type="match status" value="1"/>
</dbReference>
<evidence type="ECO:0000259" key="16">
    <source>
        <dbReference type="PROSITE" id="PS51379"/>
    </source>
</evidence>
<proteinExistence type="inferred from homology"/>
<dbReference type="SMART" id="SM00929">
    <property type="entry name" value="NADH-G_4Fe-4S_3"/>
    <property type="match status" value="1"/>
</dbReference>
<evidence type="ECO:0000256" key="8">
    <source>
        <dbReference type="ARBA" id="ARBA00022967"/>
    </source>
</evidence>
<keyword evidence="4" id="KW-0004">4Fe-4S</keyword>
<dbReference type="CDD" id="cd00207">
    <property type="entry name" value="fer2"/>
    <property type="match status" value="1"/>
</dbReference>
<dbReference type="Pfam" id="PF04879">
    <property type="entry name" value="Molybdop_Fe4S4"/>
    <property type="match status" value="1"/>
</dbReference>
<dbReference type="STRING" id="1603606.DSOUD_3426"/>
<evidence type="ECO:0000313" key="20">
    <source>
        <dbReference type="Proteomes" id="UP000057158"/>
    </source>
</evidence>
<dbReference type="InterPro" id="IPR001041">
    <property type="entry name" value="2Fe-2S_ferredoxin-type"/>
</dbReference>
<keyword evidence="7" id="KW-0677">Repeat</keyword>
<dbReference type="Gene3D" id="3.30.70.20">
    <property type="match status" value="1"/>
</dbReference>
<evidence type="ECO:0000256" key="5">
    <source>
        <dbReference type="ARBA" id="ARBA00022714"/>
    </source>
</evidence>
<keyword evidence="8" id="KW-1278">Translocase</keyword>
<feature type="domain" description="4Fe-4S His(Cys)3-ligated-type" evidence="18">
    <location>
        <begin position="78"/>
        <end position="117"/>
    </location>
</feature>
<keyword evidence="13" id="KW-0472">Membrane</keyword>
<evidence type="ECO:0000256" key="1">
    <source>
        <dbReference type="ARBA" id="ARBA00001966"/>
    </source>
</evidence>
<dbReference type="GO" id="GO:0051539">
    <property type="term" value="F:4 iron, 4 sulfur cluster binding"/>
    <property type="evidence" value="ECO:0007669"/>
    <property type="project" value="UniProtKB-KW"/>
</dbReference>
<dbReference type="PROSITE" id="PS00641">
    <property type="entry name" value="COMPLEX1_75K_1"/>
    <property type="match status" value="1"/>
</dbReference>
<dbReference type="InterPro" id="IPR006657">
    <property type="entry name" value="MoPterin_dinucl-bd_dom"/>
</dbReference>
<dbReference type="Gene3D" id="3.40.50.740">
    <property type="match status" value="1"/>
</dbReference>
<comment type="cofactor">
    <cofactor evidence="1">
        <name>[4Fe-4S] cluster</name>
        <dbReference type="ChEBI" id="CHEBI:49883"/>
    </cofactor>
</comment>
<name>A0A0M3QGP1_9BACT</name>
<dbReference type="Pfam" id="PF00384">
    <property type="entry name" value="Molybdopterin"/>
    <property type="match status" value="1"/>
</dbReference>
<evidence type="ECO:0000256" key="10">
    <source>
        <dbReference type="ARBA" id="ARBA00023004"/>
    </source>
</evidence>
<evidence type="ECO:0000256" key="2">
    <source>
        <dbReference type="ARBA" id="ARBA00004370"/>
    </source>
</evidence>
<keyword evidence="6" id="KW-0479">Metal-binding</keyword>
<dbReference type="GO" id="GO:0016491">
    <property type="term" value="F:oxidoreductase activity"/>
    <property type="evidence" value="ECO:0007669"/>
    <property type="project" value="UniProtKB-KW"/>
</dbReference>
<dbReference type="EMBL" id="CP010802">
    <property type="protein sequence ID" value="ALC18143.1"/>
    <property type="molecule type" value="Genomic_DNA"/>
</dbReference>
<evidence type="ECO:0000256" key="3">
    <source>
        <dbReference type="ARBA" id="ARBA00005404"/>
    </source>
</evidence>
<feature type="domain" description="2Fe-2S ferredoxin-type" evidence="15">
    <location>
        <begin position="1"/>
        <end position="78"/>
    </location>
</feature>
<dbReference type="PATRIC" id="fig|1603606.3.peg.3687"/>
<keyword evidence="20" id="KW-1185">Reference proteome</keyword>
<dbReference type="Pfam" id="PF22117">
    <property type="entry name" value="Fer4_Nqo3"/>
    <property type="match status" value="1"/>
</dbReference>
<dbReference type="GO" id="GO:0016020">
    <property type="term" value="C:membrane"/>
    <property type="evidence" value="ECO:0007669"/>
    <property type="project" value="UniProtKB-SubCell"/>
</dbReference>
<dbReference type="SUPFAM" id="SSF54862">
    <property type="entry name" value="4Fe-4S ferredoxins"/>
    <property type="match status" value="1"/>
</dbReference>
<dbReference type="FunFam" id="3.30.70.20:FF:000035">
    <property type="entry name" value="Iron hydrogenase 1"/>
    <property type="match status" value="1"/>
</dbReference>
<dbReference type="AlphaFoldDB" id="A0A0M3QGP1"/>
<dbReference type="InterPro" id="IPR017900">
    <property type="entry name" value="4Fe4S_Fe_S_CS"/>
</dbReference>
<dbReference type="PROSITE" id="PS51669">
    <property type="entry name" value="4FE4S_MOW_BIS_MGD"/>
    <property type="match status" value="1"/>
</dbReference>
<keyword evidence="11" id="KW-0411">Iron-sulfur</keyword>
<evidence type="ECO:0000256" key="13">
    <source>
        <dbReference type="ARBA" id="ARBA00023136"/>
    </source>
</evidence>
<dbReference type="Gene3D" id="3.40.228.10">
    <property type="entry name" value="Dimethylsulfoxide Reductase, domain 2"/>
    <property type="match status" value="1"/>
</dbReference>
<keyword evidence="5" id="KW-0001">2Fe-2S</keyword>
<evidence type="ECO:0000259" key="17">
    <source>
        <dbReference type="PROSITE" id="PS51669"/>
    </source>
</evidence>
<evidence type="ECO:0000256" key="7">
    <source>
        <dbReference type="ARBA" id="ARBA00022737"/>
    </source>
</evidence>
<organism evidence="19 20">
    <name type="scientific">Desulfuromonas soudanensis</name>
    <dbReference type="NCBI Taxonomy" id="1603606"/>
    <lineage>
        <taxon>Bacteria</taxon>
        <taxon>Pseudomonadati</taxon>
        <taxon>Thermodesulfobacteriota</taxon>
        <taxon>Desulfuromonadia</taxon>
        <taxon>Desulfuromonadales</taxon>
        <taxon>Desulfuromonadaceae</taxon>
        <taxon>Desulfuromonas</taxon>
    </lineage>
</organism>
<dbReference type="PROSITE" id="PS51085">
    <property type="entry name" value="2FE2S_FER_2"/>
    <property type="match status" value="1"/>
</dbReference>
<dbReference type="PROSITE" id="PS00551">
    <property type="entry name" value="MOLYBDOPTERIN_PROK_1"/>
    <property type="match status" value="1"/>
</dbReference>
<dbReference type="Pfam" id="PF10588">
    <property type="entry name" value="NADH-G_4Fe-4S_3"/>
    <property type="match status" value="1"/>
</dbReference>
<reference evidence="19 20" key="1">
    <citation type="submission" date="2015-07" db="EMBL/GenBank/DDBJ databases">
        <title>Isolation and Genomic Characterization of a Novel Halophilic Metal-Reducing Deltaproteobacterium from the Deep Subsurface.</title>
        <authorList>
            <person name="Badalamenti J.P."/>
            <person name="Summers Z.M."/>
            <person name="Gralnick J.A."/>
            <person name="Bond D.R."/>
        </authorList>
    </citation>
    <scope>NUCLEOTIDE SEQUENCE [LARGE SCALE GENOMIC DNA]</scope>
    <source>
        <strain evidence="19 20">WTL</strain>
    </source>
</reference>
<comment type="subcellular location">
    <subcellularLocation>
        <location evidence="2">Membrane</location>
    </subcellularLocation>
</comment>
<evidence type="ECO:0000256" key="4">
    <source>
        <dbReference type="ARBA" id="ARBA00022485"/>
    </source>
</evidence>
<dbReference type="Gene3D" id="2.40.40.20">
    <property type="match status" value="1"/>
</dbReference>
<feature type="domain" description="4Fe-4S ferredoxin-type" evidence="16">
    <location>
        <begin position="175"/>
        <end position="206"/>
    </location>
</feature>
<dbReference type="InterPro" id="IPR000283">
    <property type="entry name" value="NADH_UbQ_OxRdtase_75kDa_su_CS"/>
</dbReference>
<dbReference type="PROSITE" id="PS00198">
    <property type="entry name" value="4FE4S_FER_1"/>
    <property type="match status" value="1"/>
</dbReference>
<dbReference type="InterPro" id="IPR006963">
    <property type="entry name" value="Mopterin_OxRdtase_4Fe-4S_dom"/>
</dbReference>
<dbReference type="Pfam" id="PF13510">
    <property type="entry name" value="Fer2_4"/>
    <property type="match status" value="1"/>
</dbReference>
<sequence>MIKLKIDGKDAQIEKGATILAAAARVGIKIPTLCYLQKVSPTGACRVCVVEIEGVDKPMTACNTVAVDNMVVTTQSEKLRTMRRQLVELLLINHPLDCPVCDAAGECDLQNICYDLDVVSQPFGAEDVCHAPINDWPLIQQVPSRCVLCEKCVKTCHEVVGASALVVRERGEKAFIDTVDGQPLDCEFCGNCVEVCPTGTLIAKTFKFKARPWELTKTPSICTYCGSQCQIDLHVKGDRIYRVTSDDESVNGGNLCIGGYFGYGYVNSERRLLHPLVKKGEGLEKVDWNEALAAVAGAAHRLKSESGAAALAGLASPRLTNEENYLFQKLFRVALGSNNIDSEARFGALRTHKALDAALGLKGASNRIDRISGAEAVLVFGCDVTAEAPALDWQIESACRKNDGKLVVANMRRVKLNRYAHVSLQYRPGSEVLLANALGRLILEAGLADEDFLRRFVGNLDELKAHLAAVDLEEAVSGTGLSLDLLREAADYLGRAGSVALILGADIGKSKGAEEKTAAIANLAMISGALHGDLGGLFPVDEKGNMQGLLDMGVCPEFLPGYHPYEAGRARFEKAWGAKLPAGGLDAAGILSGIEKGEIRFLYLAATNPLVSFPESGRWRKALARVECLVVQDILDTELCALAHVVLPGSSFAEKSGTFTALDGRVSCLGKALHPVGDAREDWDILADLYDRLAPQGLSLDRDGVLTEAGELSGLDTEVCSAGSGRCKPCLKKPYRPADKSLNYTPVEGSLEAPAAMELLSGKTLFHFGTTSTFAEGNLAVAPSGYIEIHPEDAAGLGVAEGGMLRVTSAVGSARGAARLSGGVPRGLLFAPYHFADLNIQQVVPAGVNRVAVQVSKG</sequence>
<dbReference type="PROSITE" id="PS51379">
    <property type="entry name" value="4FE4S_FER_2"/>
    <property type="match status" value="1"/>
</dbReference>
<evidence type="ECO:0000256" key="12">
    <source>
        <dbReference type="ARBA" id="ARBA00023027"/>
    </source>
</evidence>
<dbReference type="PROSITE" id="PS51839">
    <property type="entry name" value="4FE4S_HC3"/>
    <property type="match status" value="1"/>
</dbReference>
<dbReference type="PANTHER" id="PTHR43105">
    <property type="entry name" value="RESPIRATORY NITRATE REDUCTASE"/>
    <property type="match status" value="1"/>
</dbReference>
<dbReference type="InterPro" id="IPR006656">
    <property type="entry name" value="Mopterin_OxRdtase"/>
</dbReference>
<dbReference type="KEGG" id="des:DSOUD_3426"/>
<feature type="domain" description="4Fe-4S Mo/W bis-MGD-type" evidence="17">
    <location>
        <begin position="215"/>
        <end position="270"/>
    </location>
</feature>
<evidence type="ECO:0000259" key="15">
    <source>
        <dbReference type="PROSITE" id="PS51085"/>
    </source>
</evidence>